<proteinExistence type="inferred from homology"/>
<evidence type="ECO:0000256" key="4">
    <source>
        <dbReference type="ARBA" id="ARBA00022763"/>
    </source>
</evidence>
<dbReference type="Pfam" id="PF01541">
    <property type="entry name" value="GIY-YIG"/>
    <property type="match status" value="1"/>
</dbReference>
<dbReference type="HAMAP" id="MF_03100">
    <property type="entry name" value="Endonuc_su_Slx1"/>
    <property type="match status" value="1"/>
</dbReference>
<dbReference type="GO" id="GO:0000724">
    <property type="term" value="P:double-strand break repair via homologous recombination"/>
    <property type="evidence" value="ECO:0007669"/>
    <property type="project" value="TreeGrafter"/>
</dbReference>
<dbReference type="InterPro" id="IPR013083">
    <property type="entry name" value="Znf_RING/FYVE/PHD"/>
</dbReference>
<keyword evidence="10 11" id="KW-0539">Nucleus</keyword>
<comment type="cofactor">
    <cofactor evidence="11">
        <name>a divalent metal cation</name>
        <dbReference type="ChEBI" id="CHEBI:60240"/>
    </cofactor>
</comment>
<evidence type="ECO:0000259" key="12">
    <source>
        <dbReference type="PROSITE" id="PS50164"/>
    </source>
</evidence>
<reference evidence="13" key="1">
    <citation type="journal article" date="2020" name="Cell">
        <title>Large-Scale Comparative Analyses of Tick Genomes Elucidate Their Genetic Diversity and Vector Capacities.</title>
        <authorList>
            <consortium name="Tick Genome and Microbiome Consortium (TIGMIC)"/>
            <person name="Jia N."/>
            <person name="Wang J."/>
            <person name="Shi W."/>
            <person name="Du L."/>
            <person name="Sun Y."/>
            <person name="Zhan W."/>
            <person name="Jiang J.F."/>
            <person name="Wang Q."/>
            <person name="Zhang B."/>
            <person name="Ji P."/>
            <person name="Bell-Sakyi L."/>
            <person name="Cui X.M."/>
            <person name="Yuan T.T."/>
            <person name="Jiang B.G."/>
            <person name="Yang W.F."/>
            <person name="Lam T.T."/>
            <person name="Chang Q.C."/>
            <person name="Ding S.J."/>
            <person name="Wang X.J."/>
            <person name="Zhu J.G."/>
            <person name="Ruan X.D."/>
            <person name="Zhao L."/>
            <person name="Wei J.T."/>
            <person name="Ye R.Z."/>
            <person name="Que T.C."/>
            <person name="Du C.H."/>
            <person name="Zhou Y.H."/>
            <person name="Cheng J.X."/>
            <person name="Dai P.F."/>
            <person name="Guo W.B."/>
            <person name="Han X.H."/>
            <person name="Huang E.J."/>
            <person name="Li L.F."/>
            <person name="Wei W."/>
            <person name="Gao Y.C."/>
            <person name="Liu J.Z."/>
            <person name="Shao H.Z."/>
            <person name="Wang X."/>
            <person name="Wang C.C."/>
            <person name="Yang T.C."/>
            <person name="Huo Q.B."/>
            <person name="Li W."/>
            <person name="Chen H.Y."/>
            <person name="Chen S.E."/>
            <person name="Zhou L.G."/>
            <person name="Ni X.B."/>
            <person name="Tian J.H."/>
            <person name="Sheng Y."/>
            <person name="Liu T."/>
            <person name="Pan Y.S."/>
            <person name="Xia L.Y."/>
            <person name="Li J."/>
            <person name="Zhao F."/>
            <person name="Cao W.C."/>
        </authorList>
    </citation>
    <scope>NUCLEOTIDE SEQUENCE</scope>
    <source>
        <strain evidence="13">Rsan-2018</strain>
    </source>
</reference>
<evidence type="ECO:0000256" key="3">
    <source>
        <dbReference type="ARBA" id="ARBA00022759"/>
    </source>
</evidence>
<evidence type="ECO:0000313" key="14">
    <source>
        <dbReference type="Proteomes" id="UP000821837"/>
    </source>
</evidence>
<dbReference type="Pfam" id="PF21202">
    <property type="entry name" value="SLX1_C"/>
    <property type="match status" value="1"/>
</dbReference>
<comment type="subcellular location">
    <subcellularLocation>
        <location evidence="11">Nucleus</location>
    </subcellularLocation>
</comment>
<dbReference type="Gene3D" id="3.40.1440.10">
    <property type="entry name" value="GIY-YIG endonuclease"/>
    <property type="match status" value="1"/>
</dbReference>
<dbReference type="GO" id="GO:0008270">
    <property type="term" value="F:zinc ion binding"/>
    <property type="evidence" value="ECO:0007669"/>
    <property type="project" value="UniProtKB-KW"/>
</dbReference>
<evidence type="ECO:0000256" key="11">
    <source>
        <dbReference type="HAMAP-Rule" id="MF_03100"/>
    </source>
</evidence>
<dbReference type="CDD" id="cd10455">
    <property type="entry name" value="GIY-YIG_SLX1"/>
    <property type="match status" value="1"/>
</dbReference>
<evidence type="ECO:0000256" key="1">
    <source>
        <dbReference type="ARBA" id="ARBA00022722"/>
    </source>
</evidence>
<keyword evidence="2 11" id="KW-0479">Metal-binding</keyword>
<evidence type="ECO:0000256" key="2">
    <source>
        <dbReference type="ARBA" id="ARBA00022723"/>
    </source>
</evidence>
<gene>
    <name evidence="13" type="ORF">HPB52_022657</name>
</gene>
<dbReference type="InterPro" id="IPR048749">
    <property type="entry name" value="SLX1_C"/>
</dbReference>
<evidence type="ECO:0000256" key="7">
    <source>
        <dbReference type="ARBA" id="ARBA00022833"/>
    </source>
</evidence>
<dbReference type="PROSITE" id="PS50164">
    <property type="entry name" value="GIY_YIG"/>
    <property type="match status" value="1"/>
</dbReference>
<dbReference type="Gene3D" id="3.30.40.10">
    <property type="entry name" value="Zinc/RING finger domain, C3HC4 (zinc finger)"/>
    <property type="match status" value="1"/>
</dbReference>
<dbReference type="AlphaFoldDB" id="A0A9D4PXW9"/>
<comment type="similarity">
    <text evidence="11">Belongs to the SLX1 family.</text>
</comment>
<sequence>MQVEQFYGCYLLYCTNPKYKGHTYIGFTVDPNRRIKQHNKGFKAGGAWRTSRKGPWDMALIVHGFPNEISALRFEWAWQHPDRSRRLSHVGKKLRTESRFAYAFRVVSHMLRAVPWVRLPLTIQWLMEDYQLDFKPDLRPPLHMAIAYGPVKAVRAPATRDSLDSALATLACAVCGGPLERKRSLAECPYPECIAVSHLCCLARLFLKSEPNQTIPVGGNCPDCCNWLLWGDVVRHNRCNYVNSTAAHVAQSGGR</sequence>
<keyword evidence="1 11" id="KW-0540">Nuclease</keyword>
<dbReference type="InterPro" id="IPR000305">
    <property type="entry name" value="GIY-YIG_endonuc"/>
</dbReference>
<dbReference type="GO" id="GO:0017108">
    <property type="term" value="F:5'-flap endonuclease activity"/>
    <property type="evidence" value="ECO:0007669"/>
    <property type="project" value="InterPro"/>
</dbReference>
<feature type="zinc finger region" description="SLX1-type" evidence="11">
    <location>
        <begin position="172"/>
        <end position="224"/>
    </location>
</feature>
<accession>A0A9D4PXW9</accession>
<comment type="caution">
    <text evidence="13">The sequence shown here is derived from an EMBL/GenBank/DDBJ whole genome shotgun (WGS) entry which is preliminary data.</text>
</comment>
<evidence type="ECO:0000256" key="8">
    <source>
        <dbReference type="ARBA" id="ARBA00023172"/>
    </source>
</evidence>
<dbReference type="InterPro" id="IPR027520">
    <property type="entry name" value="Slx1"/>
</dbReference>
<organism evidence="13 14">
    <name type="scientific">Rhipicephalus sanguineus</name>
    <name type="common">Brown dog tick</name>
    <name type="synonym">Ixodes sanguineus</name>
    <dbReference type="NCBI Taxonomy" id="34632"/>
    <lineage>
        <taxon>Eukaryota</taxon>
        <taxon>Metazoa</taxon>
        <taxon>Ecdysozoa</taxon>
        <taxon>Arthropoda</taxon>
        <taxon>Chelicerata</taxon>
        <taxon>Arachnida</taxon>
        <taxon>Acari</taxon>
        <taxon>Parasitiformes</taxon>
        <taxon>Ixodida</taxon>
        <taxon>Ixodoidea</taxon>
        <taxon>Ixodidae</taxon>
        <taxon>Rhipicephalinae</taxon>
        <taxon>Rhipicephalus</taxon>
        <taxon>Rhipicephalus</taxon>
    </lineage>
</organism>
<dbReference type="EMBL" id="JABSTV010001250">
    <property type="protein sequence ID" value="KAH7957775.1"/>
    <property type="molecule type" value="Genomic_DNA"/>
</dbReference>
<reference evidence="13" key="2">
    <citation type="submission" date="2021-09" db="EMBL/GenBank/DDBJ databases">
        <authorList>
            <person name="Jia N."/>
            <person name="Wang J."/>
            <person name="Shi W."/>
            <person name="Du L."/>
            <person name="Sun Y."/>
            <person name="Zhan W."/>
            <person name="Jiang J."/>
            <person name="Wang Q."/>
            <person name="Zhang B."/>
            <person name="Ji P."/>
            <person name="Sakyi L.B."/>
            <person name="Cui X."/>
            <person name="Yuan T."/>
            <person name="Jiang B."/>
            <person name="Yang W."/>
            <person name="Lam T.T.-Y."/>
            <person name="Chang Q."/>
            <person name="Ding S."/>
            <person name="Wang X."/>
            <person name="Zhu J."/>
            <person name="Ruan X."/>
            <person name="Zhao L."/>
            <person name="Wei J."/>
            <person name="Que T."/>
            <person name="Du C."/>
            <person name="Cheng J."/>
            <person name="Dai P."/>
            <person name="Han X."/>
            <person name="Huang E."/>
            <person name="Gao Y."/>
            <person name="Liu J."/>
            <person name="Shao H."/>
            <person name="Ye R."/>
            <person name="Li L."/>
            <person name="Wei W."/>
            <person name="Wang X."/>
            <person name="Wang C."/>
            <person name="Huo Q."/>
            <person name="Li W."/>
            <person name="Guo W."/>
            <person name="Chen H."/>
            <person name="Chen S."/>
            <person name="Zhou L."/>
            <person name="Zhou L."/>
            <person name="Ni X."/>
            <person name="Tian J."/>
            <person name="Zhou Y."/>
            <person name="Sheng Y."/>
            <person name="Liu T."/>
            <person name="Pan Y."/>
            <person name="Xia L."/>
            <person name="Li J."/>
            <person name="Zhao F."/>
            <person name="Cao W."/>
        </authorList>
    </citation>
    <scope>NUCLEOTIDE SEQUENCE</scope>
    <source>
        <strain evidence="13">Rsan-2018</strain>
        <tissue evidence="13">Larvae</tissue>
    </source>
</reference>
<dbReference type="InterPro" id="IPR050381">
    <property type="entry name" value="SLX1_endonuclease"/>
</dbReference>
<keyword evidence="4 11" id="KW-0227">DNA damage</keyword>
<feature type="domain" description="GIY-YIG" evidence="12">
    <location>
        <begin position="5"/>
        <end position="88"/>
    </location>
</feature>
<keyword evidence="6 11" id="KW-0378">Hydrolase</keyword>
<dbReference type="GO" id="GO:0033557">
    <property type="term" value="C:Slx1-Slx4 complex"/>
    <property type="evidence" value="ECO:0007669"/>
    <property type="project" value="UniProtKB-UniRule"/>
</dbReference>
<evidence type="ECO:0000256" key="10">
    <source>
        <dbReference type="ARBA" id="ARBA00023242"/>
    </source>
</evidence>
<dbReference type="PANTHER" id="PTHR20208">
    <property type="entry name" value="STRUCTURE-SPECIFIC ENDONUCLEASE SUBUNIT SLX1"/>
    <property type="match status" value="1"/>
</dbReference>
<dbReference type="GO" id="GO:0008821">
    <property type="term" value="F:crossover junction DNA endonuclease activity"/>
    <property type="evidence" value="ECO:0007669"/>
    <property type="project" value="TreeGrafter"/>
</dbReference>
<dbReference type="FunFam" id="3.40.1440.10:FF:000008">
    <property type="entry name" value="Structure-specific endonuclease subunit SLX1 homolog"/>
    <property type="match status" value="1"/>
</dbReference>
<dbReference type="VEuPathDB" id="VectorBase:RSAN_047991"/>
<evidence type="ECO:0000256" key="9">
    <source>
        <dbReference type="ARBA" id="ARBA00023204"/>
    </source>
</evidence>
<dbReference type="OrthoDB" id="24645at2759"/>
<keyword evidence="14" id="KW-1185">Reference proteome</keyword>
<keyword evidence="5 11" id="KW-0863">Zinc-finger</keyword>
<dbReference type="Proteomes" id="UP000821837">
    <property type="component" value="Unassembled WGS sequence"/>
</dbReference>
<evidence type="ECO:0000313" key="13">
    <source>
        <dbReference type="EMBL" id="KAH7957775.1"/>
    </source>
</evidence>
<name>A0A9D4PXW9_RHISA</name>
<dbReference type="InterPro" id="IPR035901">
    <property type="entry name" value="GIY-YIG_endonuc_sf"/>
</dbReference>
<keyword evidence="3 11" id="KW-0255">Endonuclease</keyword>
<keyword evidence="9 11" id="KW-0234">DNA repair</keyword>
<comment type="function">
    <text evidence="11">Catalytic subunit of a heterodimeric structure-specific endonuclease that resolves DNA secondary structures generated during DNA repair and recombination. Has endonuclease activity towards branched DNA substrates, introducing single-strand cuts in duplex DNA close to junctions with ss-DNA.</text>
</comment>
<evidence type="ECO:0000256" key="6">
    <source>
        <dbReference type="ARBA" id="ARBA00022801"/>
    </source>
</evidence>
<dbReference type="PANTHER" id="PTHR20208:SF10">
    <property type="entry name" value="STRUCTURE-SPECIFIC ENDONUCLEASE SUBUNIT SLX1"/>
    <property type="match status" value="1"/>
</dbReference>
<comment type="subunit">
    <text evidence="11">Forms a heterodimer with a member of the SLX4 family.</text>
</comment>
<dbReference type="SUPFAM" id="SSF82771">
    <property type="entry name" value="GIY-YIG endonuclease"/>
    <property type="match status" value="1"/>
</dbReference>
<dbReference type="OMA" id="HNRGCDF"/>
<keyword evidence="8 11" id="KW-0233">DNA recombination</keyword>
<evidence type="ECO:0000256" key="5">
    <source>
        <dbReference type="ARBA" id="ARBA00022771"/>
    </source>
</evidence>
<protein>
    <recommendedName>
        <fullName evidence="11">Structure-specific endonuclease subunit SLX1 homolog</fullName>
        <ecNumber evidence="11">3.1.-.-</ecNumber>
    </recommendedName>
</protein>
<dbReference type="EC" id="3.1.-.-" evidence="11"/>
<keyword evidence="7 11" id="KW-0862">Zinc</keyword>